<dbReference type="OrthoDB" id="406096at2759"/>
<accession>A0A1S3F9Q7</accession>
<name>A0A1S3F9Q7_DIPOR</name>
<keyword evidence="2" id="KW-0732">Signal</keyword>
<feature type="domain" description="Sushi" evidence="8">
    <location>
        <begin position="129"/>
        <end position="193"/>
    </location>
</feature>
<evidence type="ECO:0000256" key="6">
    <source>
        <dbReference type="PROSITE-ProRule" id="PRU00302"/>
    </source>
</evidence>
<dbReference type="InterPro" id="IPR035976">
    <property type="entry name" value="Sushi/SCR/CCP_sf"/>
</dbReference>
<dbReference type="InterPro" id="IPR000436">
    <property type="entry name" value="Sushi_SCR_CCP_dom"/>
</dbReference>
<dbReference type="Gene3D" id="2.10.70.10">
    <property type="entry name" value="Complement Module, domain 1"/>
    <property type="match status" value="4"/>
</dbReference>
<evidence type="ECO:0000313" key="10">
    <source>
        <dbReference type="RefSeq" id="XP_012872784.1"/>
    </source>
</evidence>
<feature type="compositionally biased region" description="Low complexity" evidence="7">
    <location>
        <begin position="398"/>
        <end position="409"/>
    </location>
</feature>
<dbReference type="CDD" id="cd00033">
    <property type="entry name" value="CCP"/>
    <property type="match status" value="4"/>
</dbReference>
<evidence type="ECO:0000259" key="8">
    <source>
        <dbReference type="PROSITE" id="PS50923"/>
    </source>
</evidence>
<feature type="region of interest" description="Disordered" evidence="7">
    <location>
        <begin position="380"/>
        <end position="429"/>
    </location>
</feature>
<evidence type="ECO:0000256" key="3">
    <source>
        <dbReference type="ARBA" id="ARBA00022737"/>
    </source>
</evidence>
<dbReference type="GeneID" id="105986434"/>
<feature type="domain" description="Sushi" evidence="8">
    <location>
        <begin position="256"/>
        <end position="319"/>
    </location>
</feature>
<dbReference type="CTD" id="1604"/>
<evidence type="ECO:0000256" key="5">
    <source>
        <dbReference type="ARBA" id="ARBA00023180"/>
    </source>
</evidence>
<dbReference type="FunCoup" id="A0A1S3F9Q7">
    <property type="interactions" value="157"/>
</dbReference>
<feature type="region of interest" description="Disordered" evidence="7">
    <location>
        <begin position="307"/>
        <end position="342"/>
    </location>
</feature>
<gene>
    <name evidence="10" type="primary">Cd55</name>
</gene>
<dbReference type="SMART" id="SM00032">
    <property type="entry name" value="CCP"/>
    <property type="match status" value="4"/>
</dbReference>
<dbReference type="Proteomes" id="UP000081671">
    <property type="component" value="Unplaced"/>
</dbReference>
<dbReference type="InParanoid" id="A0A1S3F9Q7"/>
<dbReference type="PANTHER" id="PTHR45656:SF15">
    <property type="entry name" value="SUSHI DOMAIN-CONTAINING PROTEIN"/>
    <property type="match status" value="1"/>
</dbReference>
<dbReference type="AlphaFoldDB" id="A0A1S3F9Q7"/>
<keyword evidence="1 6" id="KW-0768">Sushi</keyword>
<dbReference type="FunFam" id="2.10.70.10:FF:000055">
    <property type="entry name" value="Complement decay-accelerating factor, GPI-anchored"/>
    <property type="match status" value="1"/>
</dbReference>
<organism evidence="9 10">
    <name type="scientific">Dipodomys ordii</name>
    <name type="common">Ord's kangaroo rat</name>
    <dbReference type="NCBI Taxonomy" id="10020"/>
    <lineage>
        <taxon>Eukaryota</taxon>
        <taxon>Metazoa</taxon>
        <taxon>Chordata</taxon>
        <taxon>Craniata</taxon>
        <taxon>Vertebrata</taxon>
        <taxon>Euteleostomi</taxon>
        <taxon>Mammalia</taxon>
        <taxon>Eutheria</taxon>
        <taxon>Euarchontoglires</taxon>
        <taxon>Glires</taxon>
        <taxon>Rodentia</taxon>
        <taxon>Castorimorpha</taxon>
        <taxon>Heteromyidae</taxon>
        <taxon>Dipodomyinae</taxon>
        <taxon>Dipodomys</taxon>
    </lineage>
</organism>
<comment type="caution">
    <text evidence="6">Lacks conserved residue(s) required for the propagation of feature annotation.</text>
</comment>
<feature type="domain" description="Sushi" evidence="8">
    <location>
        <begin position="67"/>
        <end position="127"/>
    </location>
</feature>
<feature type="domain" description="Sushi" evidence="8">
    <location>
        <begin position="194"/>
        <end position="255"/>
    </location>
</feature>
<evidence type="ECO:0000256" key="4">
    <source>
        <dbReference type="ARBA" id="ARBA00023157"/>
    </source>
</evidence>
<evidence type="ECO:0000256" key="7">
    <source>
        <dbReference type="SAM" id="MobiDB-lite"/>
    </source>
</evidence>
<dbReference type="InterPro" id="IPR051277">
    <property type="entry name" value="SEZ6_CSMD_C4BPB_Regulators"/>
</dbReference>
<feature type="region of interest" description="Disordered" evidence="7">
    <location>
        <begin position="1"/>
        <end position="23"/>
    </location>
</feature>
<proteinExistence type="predicted"/>
<dbReference type="PROSITE" id="PS50923">
    <property type="entry name" value="SUSHI"/>
    <property type="match status" value="4"/>
</dbReference>
<dbReference type="SUPFAM" id="SSF57535">
    <property type="entry name" value="Complement control module/SCR domain"/>
    <property type="match status" value="4"/>
</dbReference>
<keyword evidence="5" id="KW-0325">Glycoprotein</keyword>
<dbReference type="PANTHER" id="PTHR45656">
    <property type="entry name" value="PROTEIN CBR-CLEC-78"/>
    <property type="match status" value="1"/>
</dbReference>
<dbReference type="Pfam" id="PF00084">
    <property type="entry name" value="Sushi"/>
    <property type="match status" value="4"/>
</dbReference>
<evidence type="ECO:0000256" key="2">
    <source>
        <dbReference type="ARBA" id="ARBA00022729"/>
    </source>
</evidence>
<evidence type="ECO:0000313" key="9">
    <source>
        <dbReference type="Proteomes" id="UP000081671"/>
    </source>
</evidence>
<keyword evidence="4" id="KW-1015">Disulfide bond</keyword>
<protein>
    <submittedName>
        <fullName evidence="10">Complement decay-accelerating factor</fullName>
    </submittedName>
</protein>
<keyword evidence="9" id="KW-1185">Reference proteome</keyword>
<sequence>MTYLRFADQGPPRTPAPRAPRTPVALGRRLILVAPSSRGSAVRVSECERACHPAPHAGPPYLVASNSDCGLPAQVPNAQPTLGDLQSFPEGHTVTYKCKEGFEKIPGKPDSVVCLPSHQWSELGEFCNRSCKIPPRLNYAFLKKEYSKQNYFPVGSIVEYECRPGYRKDITKSEKLTCLPSLEWSKPTEFCQKRSCPNPGEIQNGAINIKTDILFGSSISFSCNKGFKLVGATSSYCVLTDNTVGWSDPLPECVEIYCPDPPVVKNGIMRGESNTYTYSQTVSYECTKGFTLVGNSSLYCDIKDDDHGEWSSPPPQCKATPQKPTKAHSPTPTISPPQRPTIVNISDTKVSSAAQNPTTSNNSATKALVTAQTFLIPKTLPTNTPLAGHKPNRTASATQTTPPTHRVTTAKASLTQRPLAAHKSTTSHVPMTKSLQITQRFTSARITATHHAPGSRTTVGFHATKTSKGTEMSTSGVANYLYGHTWVTLTVLLVTLVILG</sequence>
<dbReference type="RefSeq" id="XP_012872784.1">
    <property type="nucleotide sequence ID" value="XM_013017330.1"/>
</dbReference>
<dbReference type="KEGG" id="dord:105986434"/>
<dbReference type="FunFam" id="2.10.70.10:FF:000014">
    <property type="entry name" value="Membrane cofactor protein"/>
    <property type="match status" value="1"/>
</dbReference>
<reference evidence="10" key="1">
    <citation type="submission" date="2025-08" db="UniProtKB">
        <authorList>
            <consortium name="RefSeq"/>
        </authorList>
    </citation>
    <scope>IDENTIFICATION</scope>
    <source>
        <tissue evidence="10">Kidney</tissue>
    </source>
</reference>
<keyword evidence="3" id="KW-0677">Repeat</keyword>
<evidence type="ECO:0000256" key="1">
    <source>
        <dbReference type="ARBA" id="ARBA00022659"/>
    </source>
</evidence>